<comment type="caution">
    <text evidence="2">The sequence shown here is derived from an EMBL/GenBank/DDBJ whole genome shotgun (WGS) entry which is preliminary data.</text>
</comment>
<dbReference type="Pfam" id="PF03060">
    <property type="entry name" value="NMO"/>
    <property type="match status" value="1"/>
</dbReference>
<evidence type="ECO:0000313" key="3">
    <source>
        <dbReference type="Proteomes" id="UP000677082"/>
    </source>
</evidence>
<reference evidence="2 3" key="1">
    <citation type="submission" date="2021-03" db="EMBL/GenBank/DDBJ databases">
        <title>Whole genome shotgun sequence of Actinoplanes toevensis NBRC 105298.</title>
        <authorList>
            <person name="Komaki H."/>
            <person name="Tamura T."/>
        </authorList>
    </citation>
    <scope>NUCLEOTIDE SEQUENCE [LARGE SCALE GENOMIC DNA]</scope>
    <source>
        <strain evidence="2 3">NBRC 105298</strain>
    </source>
</reference>
<protein>
    <submittedName>
        <fullName evidence="2">Oxidoreductase</fullName>
    </submittedName>
</protein>
<dbReference type="RefSeq" id="WP_213005894.1">
    <property type="nucleotide sequence ID" value="NZ_BOQN01000021.1"/>
</dbReference>
<dbReference type="Pfam" id="PF21607">
    <property type="entry name" value="FabD_helical_ins"/>
    <property type="match status" value="1"/>
</dbReference>
<proteinExistence type="predicted"/>
<dbReference type="NCBIfam" id="TIGR02814">
    <property type="entry name" value="pfaD_fam"/>
    <property type="match status" value="1"/>
</dbReference>
<sequence>MVRWIPGERAADFTPAGIVEGVRRFREPVHIVRDRPGHEPGLGLGGELHTGPGQGYELLGSLPPLYPEWLGDRSFNQTHGVRFPYVAGEMANGIATVASVVAMARARMLGFFGAAGLALPDIERAVAQLRGSLPDRDNWGVNLIHSPSEPGHEERLVDLLVRAAVPKVSASAYLELTPAVVRCAVAGLRPDGRARQLFAKVSRPEVAARFLAPAPPEILRGLVERGQITRDEAELAARVPLAEDVTVEADSGGHTDNRPLAVVLPVIRALRDDLTRRHGYARPIRVGAAGGLGDPAGVAAAFAAGAAYVVTGTINQLSREAGLSDAAKDLLAQADLADVAMAPAADMFEYGIKVQVLRRGTLFAVRAGQLYEAYLAYGSLDDLPDATRERLEKDVLGGTFEDCWEQTRRFWLDRDPREVDRAERDPRHRMALVFRSYLGLSSRWAITGEPTRRTDYQIWCGPAIGAFNRWTAGSPLARPAHRTVVQIALNLLEGAATVTRAQQLRSYGVPVPGEAFDPRPRLLS</sequence>
<accession>A0A919T925</accession>
<evidence type="ECO:0000259" key="1">
    <source>
        <dbReference type="Pfam" id="PF21607"/>
    </source>
</evidence>
<organism evidence="2 3">
    <name type="scientific">Paractinoplanes toevensis</name>
    <dbReference type="NCBI Taxonomy" id="571911"/>
    <lineage>
        <taxon>Bacteria</taxon>
        <taxon>Bacillati</taxon>
        <taxon>Actinomycetota</taxon>
        <taxon>Actinomycetes</taxon>
        <taxon>Micromonosporales</taxon>
        <taxon>Micromonosporaceae</taxon>
        <taxon>Paractinoplanes</taxon>
    </lineage>
</organism>
<dbReference type="InterPro" id="IPR014179">
    <property type="entry name" value="PfaD-like_TIM-barrel"/>
</dbReference>
<gene>
    <name evidence="2" type="ORF">Ato02nite_017320</name>
</gene>
<keyword evidence="3" id="KW-1185">Reference proteome</keyword>
<dbReference type="InterPro" id="IPR013785">
    <property type="entry name" value="Aldolase_TIM"/>
</dbReference>
<dbReference type="Proteomes" id="UP000677082">
    <property type="component" value="Unassembled WGS sequence"/>
</dbReference>
<feature type="domain" description="[Acyl-carrier-protein] S-malonyltransferase-like inserted helical" evidence="1">
    <location>
        <begin position="377"/>
        <end position="456"/>
    </location>
</feature>
<dbReference type="Gene3D" id="3.20.20.70">
    <property type="entry name" value="Aldolase class I"/>
    <property type="match status" value="2"/>
</dbReference>
<dbReference type="InterPro" id="IPR049489">
    <property type="entry name" value="FabD-like_helical_ins"/>
</dbReference>
<name>A0A919T925_9ACTN</name>
<dbReference type="PANTHER" id="PTHR32332:SF20">
    <property type="entry name" value="2-NITROPROPANE DIOXYGENASE-LIKE PROTEIN"/>
    <property type="match status" value="1"/>
</dbReference>
<evidence type="ECO:0000313" key="2">
    <source>
        <dbReference type="EMBL" id="GIM89939.1"/>
    </source>
</evidence>
<dbReference type="EMBL" id="BOQN01000021">
    <property type="protein sequence ID" value="GIM89939.1"/>
    <property type="molecule type" value="Genomic_DNA"/>
</dbReference>
<dbReference type="PANTHER" id="PTHR32332">
    <property type="entry name" value="2-NITROPROPANE DIOXYGENASE"/>
    <property type="match status" value="1"/>
</dbReference>
<dbReference type="SUPFAM" id="SSF51412">
    <property type="entry name" value="Inosine monophosphate dehydrogenase (IMPDH)"/>
    <property type="match status" value="1"/>
</dbReference>
<dbReference type="AlphaFoldDB" id="A0A919T925"/>